<protein>
    <recommendedName>
        <fullName evidence="3">EthD domain-containing protein</fullName>
    </recommendedName>
</protein>
<dbReference type="EMBL" id="ONZQ02000003">
    <property type="protein sequence ID" value="SPN99928.1"/>
    <property type="molecule type" value="Genomic_DNA"/>
</dbReference>
<proteinExistence type="inferred from homology"/>
<gene>
    <name evidence="4" type="ORF">DNG_02780</name>
</gene>
<keyword evidence="5" id="KW-1185">Reference proteome</keyword>
<dbReference type="Pfam" id="PF07110">
    <property type="entry name" value="EthD"/>
    <property type="match status" value="1"/>
</dbReference>
<comment type="caution">
    <text evidence="4">The sequence shown here is derived from an EMBL/GenBank/DDBJ whole genome shotgun (WGS) entry which is preliminary data.</text>
</comment>
<evidence type="ECO:0000313" key="4">
    <source>
        <dbReference type="EMBL" id="SPN99928.1"/>
    </source>
</evidence>
<organism evidence="4 5">
    <name type="scientific">Cephalotrichum gorgonifer</name>
    <dbReference type="NCBI Taxonomy" id="2041049"/>
    <lineage>
        <taxon>Eukaryota</taxon>
        <taxon>Fungi</taxon>
        <taxon>Dikarya</taxon>
        <taxon>Ascomycota</taxon>
        <taxon>Pezizomycotina</taxon>
        <taxon>Sordariomycetes</taxon>
        <taxon>Hypocreomycetidae</taxon>
        <taxon>Microascales</taxon>
        <taxon>Microascaceae</taxon>
        <taxon>Cephalotrichum</taxon>
    </lineage>
</organism>
<evidence type="ECO:0000313" key="5">
    <source>
        <dbReference type="Proteomes" id="UP001187682"/>
    </source>
</evidence>
<dbReference type="InterPro" id="IPR011008">
    <property type="entry name" value="Dimeric_a/b-barrel"/>
</dbReference>
<accession>A0AAE8MU54</accession>
<sequence>MSYSVLMYIYRKEGTSPEQFKQYYETKHVPVIQRLSGDLFPTLHSRHYIGYVPQSQSGSTPTPPLAADTPTGTGGDERVRTAEKLLAGSASAGDHVPMVVQGQPADFGWDVCTILTYTNETHFREFMAVLMDEKNAKTLADDEEIFMDRSKFKAVILGENLTTVNHSWTEKKT</sequence>
<dbReference type="AlphaFoldDB" id="A0AAE8MU54"/>
<evidence type="ECO:0000259" key="3">
    <source>
        <dbReference type="Pfam" id="PF07110"/>
    </source>
</evidence>
<reference evidence="4" key="1">
    <citation type="submission" date="2018-03" db="EMBL/GenBank/DDBJ databases">
        <authorList>
            <person name="Guldener U."/>
        </authorList>
    </citation>
    <scope>NUCLEOTIDE SEQUENCE</scope>
</reference>
<name>A0AAE8MU54_9PEZI</name>
<evidence type="ECO:0000256" key="2">
    <source>
        <dbReference type="SAM" id="MobiDB-lite"/>
    </source>
</evidence>
<feature type="domain" description="EthD" evidence="3">
    <location>
        <begin position="12"/>
        <end position="150"/>
    </location>
</feature>
<feature type="compositionally biased region" description="Low complexity" evidence="2">
    <location>
        <begin position="53"/>
        <end position="71"/>
    </location>
</feature>
<dbReference type="Gene3D" id="3.30.70.100">
    <property type="match status" value="1"/>
</dbReference>
<evidence type="ECO:0000256" key="1">
    <source>
        <dbReference type="ARBA" id="ARBA00005986"/>
    </source>
</evidence>
<dbReference type="GO" id="GO:0016491">
    <property type="term" value="F:oxidoreductase activity"/>
    <property type="evidence" value="ECO:0007669"/>
    <property type="project" value="InterPro"/>
</dbReference>
<dbReference type="Proteomes" id="UP001187682">
    <property type="component" value="Unassembled WGS sequence"/>
</dbReference>
<dbReference type="SUPFAM" id="SSF54909">
    <property type="entry name" value="Dimeric alpha+beta barrel"/>
    <property type="match status" value="1"/>
</dbReference>
<dbReference type="InterPro" id="IPR009799">
    <property type="entry name" value="EthD_dom"/>
</dbReference>
<feature type="region of interest" description="Disordered" evidence="2">
    <location>
        <begin position="52"/>
        <end position="76"/>
    </location>
</feature>
<comment type="similarity">
    <text evidence="1">Belongs to the tpcK family.</text>
</comment>